<comment type="caution">
    <text evidence="8">The sequence shown here is derived from an EMBL/GenBank/DDBJ whole genome shotgun (WGS) entry which is preliminary data.</text>
</comment>
<dbReference type="PROSITE" id="PS50106">
    <property type="entry name" value="PDZ"/>
    <property type="match status" value="1"/>
</dbReference>
<dbReference type="SMART" id="SM00228">
    <property type="entry name" value="PDZ"/>
    <property type="match status" value="1"/>
</dbReference>
<evidence type="ECO:0000256" key="4">
    <source>
        <dbReference type="ARBA" id="ARBA00022833"/>
    </source>
</evidence>
<feature type="domain" description="PDZ" evidence="7">
    <location>
        <begin position="53"/>
        <end position="151"/>
    </location>
</feature>
<name>A0A8J7FHX0_9GAMM</name>
<dbReference type="GO" id="GO:0016020">
    <property type="term" value="C:membrane"/>
    <property type="evidence" value="ECO:0007669"/>
    <property type="project" value="TreeGrafter"/>
</dbReference>
<dbReference type="Proteomes" id="UP000640333">
    <property type="component" value="Unassembled WGS sequence"/>
</dbReference>
<evidence type="ECO:0000256" key="6">
    <source>
        <dbReference type="RuleBase" id="RU003983"/>
    </source>
</evidence>
<dbReference type="PANTHER" id="PTHR22726">
    <property type="entry name" value="METALLOENDOPEPTIDASE OMA1"/>
    <property type="match status" value="1"/>
</dbReference>
<evidence type="ECO:0000256" key="5">
    <source>
        <dbReference type="ARBA" id="ARBA00023049"/>
    </source>
</evidence>
<keyword evidence="2" id="KW-0479">Metal-binding</keyword>
<dbReference type="InterPro" id="IPR001915">
    <property type="entry name" value="Peptidase_M48"/>
</dbReference>
<evidence type="ECO:0000313" key="9">
    <source>
        <dbReference type="Proteomes" id="UP000640333"/>
    </source>
</evidence>
<reference evidence="8" key="1">
    <citation type="submission" date="2020-10" db="EMBL/GenBank/DDBJ databases">
        <title>Bacterium isolated from coastal waters sediment.</title>
        <authorList>
            <person name="Chen R.-J."/>
            <person name="Lu D.-C."/>
            <person name="Zhu K.-L."/>
            <person name="Du Z.-J."/>
        </authorList>
    </citation>
    <scope>NUCLEOTIDE SEQUENCE</scope>
    <source>
        <strain evidence="8">N1Y112</strain>
    </source>
</reference>
<dbReference type="AlphaFoldDB" id="A0A8J7FHX0"/>
<dbReference type="Pfam" id="PF00595">
    <property type="entry name" value="PDZ"/>
    <property type="match status" value="1"/>
</dbReference>
<dbReference type="GO" id="GO:0046872">
    <property type="term" value="F:metal ion binding"/>
    <property type="evidence" value="ECO:0007669"/>
    <property type="project" value="UniProtKB-KW"/>
</dbReference>
<dbReference type="GO" id="GO:0004222">
    <property type="term" value="F:metalloendopeptidase activity"/>
    <property type="evidence" value="ECO:0007669"/>
    <property type="project" value="InterPro"/>
</dbReference>
<evidence type="ECO:0000256" key="1">
    <source>
        <dbReference type="ARBA" id="ARBA00022670"/>
    </source>
</evidence>
<dbReference type="SUPFAM" id="SSF50156">
    <property type="entry name" value="PDZ domain-like"/>
    <property type="match status" value="1"/>
</dbReference>
<evidence type="ECO:0000256" key="3">
    <source>
        <dbReference type="ARBA" id="ARBA00022801"/>
    </source>
</evidence>
<dbReference type="Gene3D" id="2.30.42.10">
    <property type="match status" value="1"/>
</dbReference>
<gene>
    <name evidence="8" type="ORF">IOQ59_11885</name>
</gene>
<dbReference type="RefSeq" id="WP_193953556.1">
    <property type="nucleotide sequence ID" value="NZ_JADEYS010000011.1"/>
</dbReference>
<dbReference type="PANTHER" id="PTHR22726:SF1">
    <property type="entry name" value="METALLOENDOPEPTIDASE OMA1, MITOCHONDRIAL"/>
    <property type="match status" value="1"/>
</dbReference>
<dbReference type="InterPro" id="IPR001478">
    <property type="entry name" value="PDZ"/>
</dbReference>
<proteinExistence type="inferred from homology"/>
<organism evidence="8 9">
    <name type="scientific">Pontibacterium sinense</name>
    <dbReference type="NCBI Taxonomy" id="2781979"/>
    <lineage>
        <taxon>Bacteria</taxon>
        <taxon>Pseudomonadati</taxon>
        <taxon>Pseudomonadota</taxon>
        <taxon>Gammaproteobacteria</taxon>
        <taxon>Oceanospirillales</taxon>
        <taxon>Oceanospirillaceae</taxon>
        <taxon>Pontibacterium</taxon>
    </lineage>
</organism>
<comment type="similarity">
    <text evidence="6">Belongs to the peptidase M48 family.</text>
</comment>
<accession>A0A8J7FHX0</accession>
<evidence type="ECO:0000259" key="7">
    <source>
        <dbReference type="PROSITE" id="PS50106"/>
    </source>
</evidence>
<dbReference type="CDD" id="cd07342">
    <property type="entry name" value="M48C_Oma1_like"/>
    <property type="match status" value="1"/>
</dbReference>
<dbReference type="InterPro" id="IPR051156">
    <property type="entry name" value="Mito/Outer_Membr_Metalloprot"/>
</dbReference>
<protein>
    <submittedName>
        <fullName evidence="8">M48 family metalloprotease</fullName>
    </submittedName>
</protein>
<keyword evidence="9" id="KW-1185">Reference proteome</keyword>
<dbReference type="GO" id="GO:0051603">
    <property type="term" value="P:proteolysis involved in protein catabolic process"/>
    <property type="evidence" value="ECO:0007669"/>
    <property type="project" value="TreeGrafter"/>
</dbReference>
<evidence type="ECO:0000256" key="2">
    <source>
        <dbReference type="ARBA" id="ARBA00022723"/>
    </source>
</evidence>
<keyword evidence="5 6" id="KW-0482">Metalloprotease</keyword>
<dbReference type="EMBL" id="JADEYS010000011">
    <property type="protein sequence ID" value="MBE9397958.1"/>
    <property type="molecule type" value="Genomic_DNA"/>
</dbReference>
<dbReference type="InterPro" id="IPR036034">
    <property type="entry name" value="PDZ_sf"/>
</dbReference>
<dbReference type="Pfam" id="PF01435">
    <property type="entry name" value="Peptidase_M48"/>
    <property type="match status" value="1"/>
</dbReference>
<keyword evidence="1 6" id="KW-0645">Protease</keyword>
<keyword evidence="4 6" id="KW-0862">Zinc</keyword>
<comment type="cofactor">
    <cofactor evidence="6">
        <name>Zn(2+)</name>
        <dbReference type="ChEBI" id="CHEBI:29105"/>
    </cofactor>
    <text evidence="6">Binds 1 zinc ion per subunit.</text>
</comment>
<keyword evidence="3 6" id="KW-0378">Hydrolase</keyword>
<evidence type="ECO:0000313" key="8">
    <source>
        <dbReference type="EMBL" id="MBE9397958.1"/>
    </source>
</evidence>
<sequence length="326" mass="36046">MLCALLSACSSTDQRLLSDAQIKTEQRYQDGLALREAHRLNSRLQDLSFPLLAVATDQCANRTTYKLGVQLHTAEDYPENQREAAREVFDKLDGIRVKHSAKGSSAREHLLNGDKIVQINGKKVPDSTVNTIRRLKQQLAKDPSLELTIERNNQLHSISLTAMEVCNYPVQLSQQDAINAFADGSSIIINAGLMRFAKEDSELSLIIAHELAHNVADHGMEKIKGGLIGGLFDLAISSGGGIVSPAIGVALGANLLSQSYEVEADKLAIRLMHQLEYPLQPLPEFWRRMATVHPSSIRHGQQASHPTTVERYLIMKQEVERLAQTD</sequence>